<sequence length="172" mass="18577">LAALALFTLLQLELRAGIASACILTCGILLLLLSALHALLRASQISRIPQRSRSEPPQAPHENDSWPCCGSNTETSAPLGGIHREFSFPTFPERKSRPGSASSSDLSSVGSPGSREFQRECQRGSQGLARTHRTLAEDSGLLREQGKPWNVITREMRSAMARKAAAKDSTLV</sequence>
<feature type="non-terminal residue" evidence="3">
    <location>
        <position position="172"/>
    </location>
</feature>
<feature type="transmembrane region" description="Helical" evidence="2">
    <location>
        <begin position="16"/>
        <end position="40"/>
    </location>
</feature>
<dbReference type="Proteomes" id="UP000660704">
    <property type="component" value="Unassembled WGS sequence"/>
</dbReference>
<evidence type="ECO:0000256" key="2">
    <source>
        <dbReference type="SAM" id="Phobius"/>
    </source>
</evidence>
<feature type="non-terminal residue" evidence="3">
    <location>
        <position position="1"/>
    </location>
</feature>
<keyword evidence="2" id="KW-0812">Transmembrane</keyword>
<keyword evidence="2" id="KW-1133">Transmembrane helix</keyword>
<feature type="compositionally biased region" description="Low complexity" evidence="1">
    <location>
        <begin position="98"/>
        <end position="114"/>
    </location>
</feature>
<keyword evidence="4" id="KW-1185">Reference proteome</keyword>
<dbReference type="PANTHER" id="PTHR36132">
    <property type="entry name" value="TRANSMEMBRANE PROTEIN 221"/>
    <property type="match status" value="1"/>
</dbReference>
<dbReference type="PANTHER" id="PTHR36132:SF1">
    <property type="entry name" value="TRANSMEMBRANE PROTEIN 221"/>
    <property type="match status" value="1"/>
</dbReference>
<comment type="caution">
    <text evidence="3">The sequence shown here is derived from an EMBL/GenBank/DDBJ whole genome shotgun (WGS) entry which is preliminary data.</text>
</comment>
<name>A0A851JYW1_9PASS</name>
<dbReference type="InterPro" id="IPR053101">
    <property type="entry name" value="TM221"/>
</dbReference>
<keyword evidence="2" id="KW-0472">Membrane</keyword>
<gene>
    <name evidence="3" type="primary">Tmem221</name>
    <name evidence="3" type="ORF">DONATR_R15566</name>
</gene>
<evidence type="ECO:0000313" key="3">
    <source>
        <dbReference type="EMBL" id="NXB82932.1"/>
    </source>
</evidence>
<accession>A0A851JYW1</accession>
<proteinExistence type="predicted"/>
<dbReference type="InterPro" id="IPR029201">
    <property type="entry name" value="Jiraiya"/>
</dbReference>
<evidence type="ECO:0000256" key="1">
    <source>
        <dbReference type="SAM" id="MobiDB-lite"/>
    </source>
</evidence>
<dbReference type="EMBL" id="WBMY01030115">
    <property type="protein sequence ID" value="NXB82932.1"/>
    <property type="molecule type" value="Genomic_DNA"/>
</dbReference>
<feature type="region of interest" description="Disordered" evidence="1">
    <location>
        <begin position="48"/>
        <end position="136"/>
    </location>
</feature>
<evidence type="ECO:0000313" key="4">
    <source>
        <dbReference type="Proteomes" id="UP000660704"/>
    </source>
</evidence>
<organism evidence="3 4">
    <name type="scientific">Donacobius atricapilla</name>
    <dbReference type="NCBI Taxonomy" id="237420"/>
    <lineage>
        <taxon>Eukaryota</taxon>
        <taxon>Metazoa</taxon>
        <taxon>Chordata</taxon>
        <taxon>Craniata</taxon>
        <taxon>Vertebrata</taxon>
        <taxon>Euteleostomi</taxon>
        <taxon>Archelosauria</taxon>
        <taxon>Archosauria</taxon>
        <taxon>Dinosauria</taxon>
        <taxon>Saurischia</taxon>
        <taxon>Theropoda</taxon>
        <taxon>Coelurosauria</taxon>
        <taxon>Aves</taxon>
        <taxon>Neognathae</taxon>
        <taxon>Neoaves</taxon>
        <taxon>Telluraves</taxon>
        <taxon>Australaves</taxon>
        <taxon>Passeriformes</taxon>
        <taxon>Mimidae</taxon>
        <taxon>Donacobius</taxon>
    </lineage>
</organism>
<dbReference type="AlphaFoldDB" id="A0A851JYW1"/>
<protein>
    <submittedName>
        <fullName evidence="3">TM221 protein</fullName>
    </submittedName>
</protein>
<reference evidence="3" key="1">
    <citation type="submission" date="2019-09" db="EMBL/GenBank/DDBJ databases">
        <title>Bird 10,000 Genomes (B10K) Project - Family phase.</title>
        <authorList>
            <person name="Zhang G."/>
        </authorList>
    </citation>
    <scope>NUCLEOTIDE SEQUENCE</scope>
    <source>
        <strain evidence="3">B10K-DU-001-63</strain>
        <tissue evidence="3">Muscle</tissue>
    </source>
</reference>
<dbReference type="Pfam" id="PF15038">
    <property type="entry name" value="Jiraiya"/>
    <property type="match status" value="1"/>
</dbReference>
<feature type="compositionally biased region" description="Basic and acidic residues" evidence="1">
    <location>
        <begin position="82"/>
        <end position="96"/>
    </location>
</feature>